<dbReference type="STRING" id="1302690.BUE76_15495"/>
<keyword evidence="5" id="KW-1185">Reference proteome</keyword>
<evidence type="ECO:0000256" key="1">
    <source>
        <dbReference type="SAM" id="Phobius"/>
    </source>
</evidence>
<accession>A0A1M4YFR5</accession>
<evidence type="ECO:0000259" key="3">
    <source>
        <dbReference type="Pfam" id="PF16344"/>
    </source>
</evidence>
<dbReference type="Gene3D" id="2.60.120.1440">
    <property type="match status" value="1"/>
</dbReference>
<feature type="transmembrane region" description="Helical" evidence="1">
    <location>
        <begin position="100"/>
        <end position="120"/>
    </location>
</feature>
<feature type="domain" description="Protein FecR C-terminal" evidence="3">
    <location>
        <begin position="292"/>
        <end position="360"/>
    </location>
</feature>
<evidence type="ECO:0000313" key="4">
    <source>
        <dbReference type="EMBL" id="SHF04503.1"/>
    </source>
</evidence>
<dbReference type="Gene3D" id="3.55.50.30">
    <property type="match status" value="1"/>
</dbReference>
<dbReference type="InterPro" id="IPR012373">
    <property type="entry name" value="Ferrdict_sens_TM"/>
</dbReference>
<dbReference type="GO" id="GO:0016989">
    <property type="term" value="F:sigma factor antagonist activity"/>
    <property type="evidence" value="ECO:0007669"/>
    <property type="project" value="TreeGrafter"/>
</dbReference>
<feature type="domain" description="FecR protein" evidence="2">
    <location>
        <begin position="131"/>
        <end position="226"/>
    </location>
</feature>
<sequence length="362" mass="40664">MNTAPDRLWTLVSLQLAGEASQEELSELNGLLKAFPEAVFQAEMMKELWLQKPKPNKVQAEDAFSKHLQRLSTHLSEPVLQYEVADPEELETPVRSLRTWWWIGGVAASLMLAVGMFFQLRPARKAPQQNVVSTRPGSKSKVELPDGTVVWLNSGSRLVYDDAFNTTLREVKLIGEAYFEVAKDKTKPFIIHTQTVDLKVLGTAFNLRAYPDEATTETALIHGSVEVQVLHNPDKKIVLKPSEKLVVQNKPDLKEAAGGAATALPQPMISISKVHPLERDSTLYETSWVSNKLAFDNESLVTIAQRLERWYDVTVFITNEELKQTTYTAVFEGEQLEEVMNALQLSGGFNYSINRKEVRISP</sequence>
<name>A0A1M4YFR5_9BACT</name>
<dbReference type="Pfam" id="PF16344">
    <property type="entry name" value="FecR_C"/>
    <property type="match status" value="1"/>
</dbReference>
<protein>
    <submittedName>
        <fullName evidence="4">FecR family protein</fullName>
    </submittedName>
</protein>
<keyword evidence="1" id="KW-0812">Transmembrane</keyword>
<reference evidence="4 5" key="1">
    <citation type="submission" date="2016-11" db="EMBL/GenBank/DDBJ databases">
        <authorList>
            <person name="Jaros S."/>
            <person name="Januszkiewicz K."/>
            <person name="Wedrychowicz H."/>
        </authorList>
    </citation>
    <scope>NUCLEOTIDE SEQUENCE [LARGE SCALE GENOMIC DNA]</scope>
    <source>
        <strain evidence="4 5">DSM 26897</strain>
    </source>
</reference>
<dbReference type="FunFam" id="2.60.120.1440:FF:000001">
    <property type="entry name" value="Putative anti-sigma factor"/>
    <property type="match status" value="1"/>
</dbReference>
<dbReference type="PANTHER" id="PTHR30273:SF2">
    <property type="entry name" value="PROTEIN FECR"/>
    <property type="match status" value="1"/>
</dbReference>
<evidence type="ECO:0000259" key="2">
    <source>
        <dbReference type="Pfam" id="PF04773"/>
    </source>
</evidence>
<dbReference type="EMBL" id="FQUO01000004">
    <property type="protein sequence ID" value="SHF04503.1"/>
    <property type="molecule type" value="Genomic_DNA"/>
</dbReference>
<evidence type="ECO:0000313" key="5">
    <source>
        <dbReference type="Proteomes" id="UP000184368"/>
    </source>
</evidence>
<dbReference type="PANTHER" id="PTHR30273">
    <property type="entry name" value="PERIPLASMIC SIGNAL SENSOR AND SIGMA FACTOR ACTIVATOR FECR-RELATED"/>
    <property type="match status" value="1"/>
</dbReference>
<organism evidence="4 5">
    <name type="scientific">Cnuella takakiae</name>
    <dbReference type="NCBI Taxonomy" id="1302690"/>
    <lineage>
        <taxon>Bacteria</taxon>
        <taxon>Pseudomonadati</taxon>
        <taxon>Bacteroidota</taxon>
        <taxon>Chitinophagia</taxon>
        <taxon>Chitinophagales</taxon>
        <taxon>Chitinophagaceae</taxon>
        <taxon>Cnuella</taxon>
    </lineage>
</organism>
<dbReference type="Proteomes" id="UP000184368">
    <property type="component" value="Unassembled WGS sequence"/>
</dbReference>
<proteinExistence type="predicted"/>
<keyword evidence="1" id="KW-0472">Membrane</keyword>
<dbReference type="InterPro" id="IPR006860">
    <property type="entry name" value="FecR"/>
</dbReference>
<keyword evidence="1" id="KW-1133">Transmembrane helix</keyword>
<dbReference type="OrthoDB" id="1523735at2"/>
<dbReference type="InterPro" id="IPR032508">
    <property type="entry name" value="FecR_C"/>
</dbReference>
<dbReference type="Pfam" id="PF04773">
    <property type="entry name" value="FecR"/>
    <property type="match status" value="1"/>
</dbReference>
<dbReference type="PIRSF" id="PIRSF018266">
    <property type="entry name" value="FecR"/>
    <property type="match status" value="1"/>
</dbReference>
<gene>
    <name evidence="4" type="ORF">SAMN05444008_104264</name>
</gene>
<dbReference type="AlphaFoldDB" id="A0A1M4YFR5"/>
<dbReference type="RefSeq" id="WP_073041464.1">
    <property type="nucleotide sequence ID" value="NZ_FQUO01000004.1"/>
</dbReference>